<accession>A0ABR4D1B4</accession>
<proteinExistence type="predicted"/>
<feature type="region of interest" description="Disordered" evidence="1">
    <location>
        <begin position="51"/>
        <end position="112"/>
    </location>
</feature>
<feature type="compositionally biased region" description="Basic and acidic residues" evidence="1">
    <location>
        <begin position="70"/>
        <end position="79"/>
    </location>
</feature>
<evidence type="ECO:0000313" key="3">
    <source>
        <dbReference type="Proteomes" id="UP001595075"/>
    </source>
</evidence>
<feature type="region of interest" description="Disordered" evidence="1">
    <location>
        <begin position="1"/>
        <end position="39"/>
    </location>
</feature>
<organism evidence="2 3">
    <name type="scientific">Oculimacula yallundae</name>
    <dbReference type="NCBI Taxonomy" id="86028"/>
    <lineage>
        <taxon>Eukaryota</taxon>
        <taxon>Fungi</taxon>
        <taxon>Dikarya</taxon>
        <taxon>Ascomycota</taxon>
        <taxon>Pezizomycotina</taxon>
        <taxon>Leotiomycetes</taxon>
        <taxon>Helotiales</taxon>
        <taxon>Ploettnerulaceae</taxon>
        <taxon>Oculimacula</taxon>
    </lineage>
</organism>
<keyword evidence="3" id="KW-1185">Reference proteome</keyword>
<evidence type="ECO:0000313" key="2">
    <source>
        <dbReference type="EMBL" id="KAL2075948.1"/>
    </source>
</evidence>
<evidence type="ECO:0000256" key="1">
    <source>
        <dbReference type="SAM" id="MobiDB-lite"/>
    </source>
</evidence>
<name>A0ABR4D1B4_9HELO</name>
<sequence>MTRFRRDKDKYVLQNRRTEEDIREERGRGEEQLTSPSRGVLHVLIPSVQRSTSKKEWATRLGQDSEGGMDPEKTKEKFNKPFGSYCPTNHRTSFIAPAGPAEQRPRPRSHLI</sequence>
<dbReference type="Proteomes" id="UP001595075">
    <property type="component" value="Unassembled WGS sequence"/>
</dbReference>
<feature type="compositionally biased region" description="Basic and acidic residues" evidence="1">
    <location>
        <begin position="1"/>
        <end position="31"/>
    </location>
</feature>
<dbReference type="EMBL" id="JAZHXI010000001">
    <property type="protein sequence ID" value="KAL2075948.1"/>
    <property type="molecule type" value="Genomic_DNA"/>
</dbReference>
<gene>
    <name evidence="2" type="ORF">VTL71DRAFT_891</name>
</gene>
<protein>
    <submittedName>
        <fullName evidence="2">Uncharacterized protein</fullName>
    </submittedName>
</protein>
<reference evidence="2 3" key="1">
    <citation type="journal article" date="2024" name="Commun. Biol.">
        <title>Comparative genomic analysis of thermophilic fungi reveals convergent evolutionary adaptations and gene losses.</title>
        <authorList>
            <person name="Steindorff A.S."/>
            <person name="Aguilar-Pontes M.V."/>
            <person name="Robinson A.J."/>
            <person name="Andreopoulos B."/>
            <person name="LaButti K."/>
            <person name="Kuo A."/>
            <person name="Mondo S."/>
            <person name="Riley R."/>
            <person name="Otillar R."/>
            <person name="Haridas S."/>
            <person name="Lipzen A."/>
            <person name="Grimwood J."/>
            <person name="Schmutz J."/>
            <person name="Clum A."/>
            <person name="Reid I.D."/>
            <person name="Moisan M.C."/>
            <person name="Butler G."/>
            <person name="Nguyen T.T.M."/>
            <person name="Dewar K."/>
            <person name="Conant G."/>
            <person name="Drula E."/>
            <person name="Henrissat B."/>
            <person name="Hansel C."/>
            <person name="Singer S."/>
            <person name="Hutchinson M.I."/>
            <person name="de Vries R.P."/>
            <person name="Natvig D.O."/>
            <person name="Powell A.J."/>
            <person name="Tsang A."/>
            <person name="Grigoriev I.V."/>
        </authorList>
    </citation>
    <scope>NUCLEOTIDE SEQUENCE [LARGE SCALE GENOMIC DNA]</scope>
    <source>
        <strain evidence="2 3">CBS 494.80</strain>
    </source>
</reference>
<comment type="caution">
    <text evidence="2">The sequence shown here is derived from an EMBL/GenBank/DDBJ whole genome shotgun (WGS) entry which is preliminary data.</text>
</comment>